<sequence length="268" mass="29438">MASVCPMQNGGGFRGPPIHLVVVPVIYHLMRSNPDLKLTKYVKDLLNKGGPMSVAENAHYIAQYILSKVPSNVLYWFGTNVLQLQPEVAMQTTEFLKSRTQLELPPQPSVVGNDVARLASADAITIPSEIERRLEKLEMDYQMLQEKHTESLKLLTYKADGTVEIPRELSLPTPPESPEIRAHNSTEPGQLEITTGLPWSSRSAASDIETQALLQEIGLRLGKVVLEWAGDMMKQSLVSTASAKSLSESKFGAASLDLTDRLANSITT</sequence>
<name>A0AAD9S3F9_PHOAM</name>
<proteinExistence type="predicted"/>
<evidence type="ECO:0000313" key="1">
    <source>
        <dbReference type="EMBL" id="KAK2597159.1"/>
    </source>
</evidence>
<reference evidence="1" key="1">
    <citation type="submission" date="2023-06" db="EMBL/GenBank/DDBJ databases">
        <authorList>
            <person name="Noh H."/>
        </authorList>
    </citation>
    <scope>NUCLEOTIDE SEQUENCE</scope>
    <source>
        <strain evidence="1">DUCC20226</strain>
    </source>
</reference>
<evidence type="ECO:0000313" key="2">
    <source>
        <dbReference type="Proteomes" id="UP001265746"/>
    </source>
</evidence>
<dbReference type="Proteomes" id="UP001265746">
    <property type="component" value="Unassembled WGS sequence"/>
</dbReference>
<comment type="caution">
    <text evidence="1">The sequence shown here is derived from an EMBL/GenBank/DDBJ whole genome shotgun (WGS) entry which is preliminary data.</text>
</comment>
<dbReference type="EMBL" id="JAUJFL010000010">
    <property type="protein sequence ID" value="KAK2597159.1"/>
    <property type="molecule type" value="Genomic_DNA"/>
</dbReference>
<organism evidence="1 2">
    <name type="scientific">Phomopsis amygdali</name>
    <name type="common">Fusicoccum amygdali</name>
    <dbReference type="NCBI Taxonomy" id="1214568"/>
    <lineage>
        <taxon>Eukaryota</taxon>
        <taxon>Fungi</taxon>
        <taxon>Dikarya</taxon>
        <taxon>Ascomycota</taxon>
        <taxon>Pezizomycotina</taxon>
        <taxon>Sordariomycetes</taxon>
        <taxon>Sordariomycetidae</taxon>
        <taxon>Diaporthales</taxon>
        <taxon>Diaporthaceae</taxon>
        <taxon>Diaporthe</taxon>
    </lineage>
</organism>
<accession>A0AAD9S3F9</accession>
<keyword evidence="2" id="KW-1185">Reference proteome</keyword>
<gene>
    <name evidence="1" type="ORF">N8I77_013022</name>
</gene>
<dbReference type="AlphaFoldDB" id="A0AAD9S3F9"/>
<protein>
    <submittedName>
        <fullName evidence="1">Uncharacterized protein</fullName>
    </submittedName>
</protein>